<organism evidence="2 3">
    <name type="scientific">Catenaria anguillulae PL171</name>
    <dbReference type="NCBI Taxonomy" id="765915"/>
    <lineage>
        <taxon>Eukaryota</taxon>
        <taxon>Fungi</taxon>
        <taxon>Fungi incertae sedis</taxon>
        <taxon>Blastocladiomycota</taxon>
        <taxon>Blastocladiomycetes</taxon>
        <taxon>Blastocladiales</taxon>
        <taxon>Catenariaceae</taxon>
        <taxon>Catenaria</taxon>
    </lineage>
</organism>
<sequence length="152" mass="17021">MQQWYPLLDPHSTECSAQPPGSRASPFSHSPRLFVEWRSIKRSLGHDGADHEVNTRTAHGSNCPKAQRHSCAGEGLHPLNVAPCSRSPESSHLNYCSVRGFRRCILTAAPQWWRSITRLDINVQDGLGRCLTRLIVSETKSRVDRMGTTCML</sequence>
<dbReference type="EMBL" id="MCFL01000020">
    <property type="protein sequence ID" value="ORZ35774.1"/>
    <property type="molecule type" value="Genomic_DNA"/>
</dbReference>
<keyword evidence="3" id="KW-1185">Reference proteome</keyword>
<gene>
    <name evidence="2" type="ORF">BCR44DRAFT_35413</name>
</gene>
<evidence type="ECO:0000313" key="2">
    <source>
        <dbReference type="EMBL" id="ORZ35774.1"/>
    </source>
</evidence>
<evidence type="ECO:0000313" key="3">
    <source>
        <dbReference type="Proteomes" id="UP000193411"/>
    </source>
</evidence>
<accession>A0A1Y2HP89</accession>
<dbReference type="Proteomes" id="UP000193411">
    <property type="component" value="Unassembled WGS sequence"/>
</dbReference>
<comment type="caution">
    <text evidence="2">The sequence shown here is derived from an EMBL/GenBank/DDBJ whole genome shotgun (WGS) entry which is preliminary data.</text>
</comment>
<feature type="region of interest" description="Disordered" evidence="1">
    <location>
        <begin position="1"/>
        <end position="28"/>
    </location>
</feature>
<proteinExistence type="predicted"/>
<protein>
    <submittedName>
        <fullName evidence="2">Uncharacterized protein</fullName>
    </submittedName>
</protein>
<evidence type="ECO:0000256" key="1">
    <source>
        <dbReference type="SAM" id="MobiDB-lite"/>
    </source>
</evidence>
<name>A0A1Y2HP89_9FUNG</name>
<reference evidence="2 3" key="1">
    <citation type="submission" date="2016-07" db="EMBL/GenBank/DDBJ databases">
        <title>Pervasive Adenine N6-methylation of Active Genes in Fungi.</title>
        <authorList>
            <consortium name="DOE Joint Genome Institute"/>
            <person name="Mondo S.J."/>
            <person name="Dannebaum R.O."/>
            <person name="Kuo R.C."/>
            <person name="Labutti K."/>
            <person name="Haridas S."/>
            <person name="Kuo A."/>
            <person name="Salamov A."/>
            <person name="Ahrendt S.R."/>
            <person name="Lipzen A."/>
            <person name="Sullivan W."/>
            <person name="Andreopoulos W.B."/>
            <person name="Clum A."/>
            <person name="Lindquist E."/>
            <person name="Daum C."/>
            <person name="Ramamoorthy G.K."/>
            <person name="Gryganskyi A."/>
            <person name="Culley D."/>
            <person name="Magnuson J.K."/>
            <person name="James T.Y."/>
            <person name="O'Malley M.A."/>
            <person name="Stajich J.E."/>
            <person name="Spatafora J.W."/>
            <person name="Visel A."/>
            <person name="Grigoriev I.V."/>
        </authorList>
    </citation>
    <scope>NUCLEOTIDE SEQUENCE [LARGE SCALE GENOMIC DNA]</scope>
    <source>
        <strain evidence="2 3">PL171</strain>
    </source>
</reference>
<dbReference type="AlphaFoldDB" id="A0A1Y2HP89"/>
<feature type="non-terminal residue" evidence="2">
    <location>
        <position position="152"/>
    </location>
</feature>